<dbReference type="EC" id="3.2.1.86" evidence="8"/>
<dbReference type="AlphaFoldDB" id="A0A235B4B0"/>
<keyword evidence="10" id="KW-0408">Iron</keyword>
<dbReference type="Gene3D" id="3.40.50.720">
    <property type="entry name" value="NAD(P)-binding Rossmann-like Domain"/>
    <property type="match status" value="1"/>
</dbReference>
<dbReference type="CDD" id="cd05296">
    <property type="entry name" value="GH4_P_beta_glucosidase"/>
    <property type="match status" value="1"/>
</dbReference>
<feature type="binding site" evidence="10">
    <location>
        <position position="172"/>
    </location>
    <ligand>
        <name>Mn(2+)</name>
        <dbReference type="ChEBI" id="CHEBI:29035"/>
    </ligand>
</feature>
<keyword evidence="2 10" id="KW-0479">Metal-binding</keyword>
<dbReference type="Proteomes" id="UP000215459">
    <property type="component" value="Unassembled WGS sequence"/>
</dbReference>
<evidence type="ECO:0000256" key="1">
    <source>
        <dbReference type="ARBA" id="ARBA00010141"/>
    </source>
</evidence>
<dbReference type="GO" id="GO:0046872">
    <property type="term" value="F:metal ion binding"/>
    <property type="evidence" value="ECO:0007669"/>
    <property type="project" value="UniProtKB-KW"/>
</dbReference>
<keyword evidence="6" id="KW-0119">Carbohydrate metabolism</keyword>
<name>A0A235B4B0_9BACL</name>
<dbReference type="EMBL" id="NOWF01000009">
    <property type="protein sequence ID" value="OYD06799.1"/>
    <property type="molecule type" value="Genomic_DNA"/>
</dbReference>
<comment type="cofactor">
    <cofactor evidence="12">
        <name>NAD(+)</name>
        <dbReference type="ChEBI" id="CHEBI:57540"/>
    </cofactor>
    <text evidence="12">Binds 1 NAD(+) per subunit.</text>
</comment>
<dbReference type="SUPFAM" id="SSF51735">
    <property type="entry name" value="NAD(P)-binding Rossmann-fold domains"/>
    <property type="match status" value="1"/>
</dbReference>
<evidence type="ECO:0000256" key="4">
    <source>
        <dbReference type="ARBA" id="ARBA00023027"/>
    </source>
</evidence>
<evidence type="ECO:0000313" key="14">
    <source>
        <dbReference type="EMBL" id="OYD06799.1"/>
    </source>
</evidence>
<dbReference type="InterPro" id="IPR015955">
    <property type="entry name" value="Lactate_DH/Glyco_Ohase_4_C"/>
</dbReference>
<keyword evidence="7 12" id="KW-0326">Glycosidase</keyword>
<keyword evidence="15" id="KW-1185">Reference proteome</keyword>
<evidence type="ECO:0000256" key="9">
    <source>
        <dbReference type="PIRSR" id="PIRSR601088-2"/>
    </source>
</evidence>
<dbReference type="PANTHER" id="PTHR32092:SF5">
    <property type="entry name" value="6-PHOSPHO-BETA-GLUCOSIDASE"/>
    <property type="match status" value="1"/>
</dbReference>
<comment type="caution">
    <text evidence="14">The sequence shown here is derived from an EMBL/GenBank/DDBJ whole genome shotgun (WGS) entry which is preliminary data.</text>
</comment>
<evidence type="ECO:0000256" key="10">
    <source>
        <dbReference type="PIRSR" id="PIRSR601088-3"/>
    </source>
</evidence>
<dbReference type="OrthoDB" id="9808275at2"/>
<dbReference type="Pfam" id="PF11975">
    <property type="entry name" value="Glyco_hydro_4C"/>
    <property type="match status" value="1"/>
</dbReference>
<reference evidence="14 15" key="1">
    <citation type="submission" date="2017-07" db="EMBL/GenBank/DDBJ databases">
        <title>The genome sequence of Paludifilum halophilum highlights mechanisms for microbial adaptation to high salt environemnts.</title>
        <authorList>
            <person name="Belbahri L."/>
        </authorList>
    </citation>
    <scope>NUCLEOTIDE SEQUENCE [LARGE SCALE GENOMIC DNA]</scope>
    <source>
        <strain evidence="14 15">DSM 102817</strain>
    </source>
</reference>
<dbReference type="InterPro" id="IPR001088">
    <property type="entry name" value="Glyco_hydro_4"/>
</dbReference>
<dbReference type="GO" id="GO:0008706">
    <property type="term" value="F:6-phospho-beta-glucosidase activity"/>
    <property type="evidence" value="ECO:0007669"/>
    <property type="project" value="UniProtKB-EC"/>
</dbReference>
<evidence type="ECO:0000256" key="8">
    <source>
        <dbReference type="ARBA" id="ARBA00066487"/>
    </source>
</evidence>
<dbReference type="GO" id="GO:0005975">
    <property type="term" value="P:carbohydrate metabolic process"/>
    <property type="evidence" value="ECO:0007669"/>
    <property type="project" value="InterPro"/>
</dbReference>
<proteinExistence type="inferred from homology"/>
<dbReference type="SUPFAM" id="SSF56327">
    <property type="entry name" value="LDH C-terminal domain-like"/>
    <property type="match status" value="1"/>
</dbReference>
<dbReference type="InterPro" id="IPR019802">
    <property type="entry name" value="GlycHydrolase_4_CS"/>
</dbReference>
<keyword evidence="3 12" id="KW-0378">Hydrolase</keyword>
<evidence type="ECO:0000313" key="15">
    <source>
        <dbReference type="Proteomes" id="UP000215459"/>
    </source>
</evidence>
<dbReference type="InterPro" id="IPR022616">
    <property type="entry name" value="Glyco_hydro_4_C"/>
</dbReference>
<accession>A0A235B4B0</accession>
<feature type="binding site" evidence="10">
    <location>
        <position position="202"/>
    </location>
    <ligand>
        <name>Mn(2+)</name>
        <dbReference type="ChEBI" id="CHEBI:29035"/>
    </ligand>
</feature>
<dbReference type="FunFam" id="3.40.50.720:FF:000163">
    <property type="entry name" value="6-phospho-beta-glucosidase"/>
    <property type="match status" value="1"/>
</dbReference>
<keyword evidence="10" id="KW-0170">Cobalt</keyword>
<dbReference type="PRINTS" id="PR00732">
    <property type="entry name" value="GLHYDRLASE4"/>
</dbReference>
<dbReference type="RefSeq" id="WP_094265362.1">
    <property type="nucleotide sequence ID" value="NZ_NOWF01000009.1"/>
</dbReference>
<organism evidence="14 15">
    <name type="scientific">Paludifilum halophilum</name>
    <dbReference type="NCBI Taxonomy" id="1642702"/>
    <lineage>
        <taxon>Bacteria</taxon>
        <taxon>Bacillati</taxon>
        <taxon>Bacillota</taxon>
        <taxon>Bacilli</taxon>
        <taxon>Bacillales</taxon>
        <taxon>Thermoactinomycetaceae</taxon>
        <taxon>Paludifilum</taxon>
    </lineage>
</organism>
<dbReference type="Gene3D" id="3.90.110.10">
    <property type="entry name" value="Lactate dehydrogenase/glycoside hydrolase, family 4, C-terminal"/>
    <property type="match status" value="1"/>
</dbReference>
<dbReference type="PANTHER" id="PTHR32092">
    <property type="entry name" value="6-PHOSPHO-BETA-GLUCOSIDASE-RELATED"/>
    <property type="match status" value="1"/>
</dbReference>
<dbReference type="GO" id="GO:0016616">
    <property type="term" value="F:oxidoreductase activity, acting on the CH-OH group of donors, NAD or NADP as acceptor"/>
    <property type="evidence" value="ECO:0007669"/>
    <property type="project" value="InterPro"/>
</dbReference>
<evidence type="ECO:0000256" key="2">
    <source>
        <dbReference type="ARBA" id="ARBA00022723"/>
    </source>
</evidence>
<dbReference type="PROSITE" id="PS01324">
    <property type="entry name" value="GLYCOSYL_HYDROL_F4"/>
    <property type="match status" value="1"/>
</dbReference>
<evidence type="ECO:0000256" key="11">
    <source>
        <dbReference type="PIRSR" id="PIRSR601088-4"/>
    </source>
</evidence>
<dbReference type="Pfam" id="PF02056">
    <property type="entry name" value="Glyco_hydro_4"/>
    <property type="match status" value="1"/>
</dbReference>
<feature type="domain" description="Glycosyl hydrolase family 4 C-terminal" evidence="13">
    <location>
        <begin position="198"/>
        <end position="413"/>
    </location>
</feature>
<feature type="binding site" evidence="9">
    <location>
        <position position="150"/>
    </location>
    <ligand>
        <name>substrate</name>
    </ligand>
</feature>
<keyword evidence="5 10" id="KW-0464">Manganese</keyword>
<protein>
    <recommendedName>
        <fullName evidence="8">6-phospho-beta-glucosidase</fullName>
        <ecNumber evidence="8">3.2.1.86</ecNumber>
    </recommendedName>
</protein>
<evidence type="ECO:0000256" key="5">
    <source>
        <dbReference type="ARBA" id="ARBA00023211"/>
    </source>
</evidence>
<comment type="similarity">
    <text evidence="1 12">Belongs to the glycosyl hydrolase 4 family.</text>
</comment>
<evidence type="ECO:0000256" key="12">
    <source>
        <dbReference type="RuleBase" id="RU361152"/>
    </source>
</evidence>
<evidence type="ECO:0000256" key="7">
    <source>
        <dbReference type="ARBA" id="ARBA00023295"/>
    </source>
</evidence>
<gene>
    <name evidence="14" type="ORF">CHM34_14700</name>
</gene>
<evidence type="ECO:0000256" key="6">
    <source>
        <dbReference type="ARBA" id="ARBA00023277"/>
    </source>
</evidence>
<feature type="site" description="Increases basicity of active site Tyr" evidence="11">
    <location>
        <position position="112"/>
    </location>
</feature>
<keyword evidence="10" id="KW-0533">Nickel</keyword>
<feature type="binding site" evidence="9">
    <location>
        <position position="96"/>
    </location>
    <ligand>
        <name>substrate</name>
    </ligand>
</feature>
<sequence>MADGLKMVTIGGGSSYTPELVEGLIQRYDTLPVRELWLVDVPEGEEKLTIVGNLAKRMVKKAGLPIKIHLTLNRREALTGADFVTTQFRVGQLAAREKDESIPLKYGVIGQETNGPGGLFKGLRTIPVILDICRDMVELCPDAWLINFTNPAGMVTEAVLRYSSIQKTVGLCNVPIGMKMNIAEMLNVDPERVRLDLAGLNHMVFGLNVYLDGEAITDTVLRLMGEKGDQFSMKNIAGLGWEPEFLQALGAIPCPYHRYYYKTREMLEEELEKYRSSGTTRAQVVHRLEQELFEVYQEESLDVKPKQLEERGGAYYSEAACRLIDSIYNDRRDIQTVNVRNNGAISGIPADSAVEVDCVITRDGPKPVTVGELPVAVFGLVQQIKSFERTAAKAAVTGDYSTALLAMTINPLVDSDETAKKILDDMLKAHRDHLPPFADTQKKTMA</sequence>
<dbReference type="InterPro" id="IPR036291">
    <property type="entry name" value="NAD(P)-bd_dom_sf"/>
</dbReference>
<keyword evidence="4 12" id="KW-0520">NAD</keyword>
<evidence type="ECO:0000256" key="3">
    <source>
        <dbReference type="ARBA" id="ARBA00022801"/>
    </source>
</evidence>
<evidence type="ECO:0000259" key="13">
    <source>
        <dbReference type="Pfam" id="PF11975"/>
    </source>
</evidence>